<reference evidence="3 4" key="1">
    <citation type="submission" date="2013-12" db="EMBL/GenBank/DDBJ databases">
        <title>Ecological redundancy of diverse viral populations within a natural community.</title>
        <authorList>
            <person name="Gregory A.C."/>
            <person name="LaButti K."/>
            <person name="Copeland A."/>
            <person name="Woyke T."/>
            <person name="Sullivan M.B."/>
        </authorList>
    </citation>
    <scope>NUCLEOTIDE SEQUENCE [LARGE SCALE GENOMIC DNA]</scope>
    <source>
        <strain evidence="1">Syn7803C58</strain>
        <strain evidence="2">Syn7803C90</strain>
    </source>
</reference>
<name>A0A0E3ETD0_9CAUD</name>
<evidence type="ECO:0000313" key="3">
    <source>
        <dbReference type="Proteomes" id="UP000185318"/>
    </source>
</evidence>
<sequence length="63" mass="6857">MDENSASRILDSAGKGGHVNPTALAVTIRAAVKECLDHNGMVSMSSLYELSCQLEKKGKEWYD</sequence>
<dbReference type="Proteomes" id="UP000185320">
    <property type="component" value="Segment"/>
</dbReference>
<organism evidence="1 3">
    <name type="scientific">Synechococcus phage ACG-2014f</name>
    <dbReference type="NCBI Taxonomy" id="1493511"/>
    <lineage>
        <taxon>Viruses</taxon>
        <taxon>Duplodnaviria</taxon>
        <taxon>Heunggongvirae</taxon>
        <taxon>Uroviricota</taxon>
        <taxon>Caudoviricetes</taxon>
        <taxon>Pantevenvirales</taxon>
        <taxon>Kyanoviridae</taxon>
        <taxon>Atlauavirus</taxon>
        <taxon>Atlauavirus tusconc8</taxon>
    </lineage>
</organism>
<proteinExistence type="predicted"/>
<dbReference type="KEGG" id="vg:24172108"/>
<evidence type="ECO:0000313" key="4">
    <source>
        <dbReference type="Proteomes" id="UP000185320"/>
    </source>
</evidence>
<dbReference type="EMBL" id="KJ019037">
    <property type="protein sequence ID" value="AIX16776.1"/>
    <property type="molecule type" value="Genomic_DNA"/>
</dbReference>
<dbReference type="GeneID" id="24172108"/>
<dbReference type="RefSeq" id="YP_009134469.1">
    <property type="nucleotide sequence ID" value="NC_026927.1"/>
</dbReference>
<evidence type="ECO:0000313" key="2">
    <source>
        <dbReference type="EMBL" id="AIX21869.1"/>
    </source>
</evidence>
<gene>
    <name evidence="1" type="ORF">Syn7803C58_251</name>
    <name evidence="2" type="ORF">Syn7803C90_258</name>
</gene>
<protein>
    <submittedName>
        <fullName evidence="1">Uncharacterized protein</fullName>
    </submittedName>
</protein>
<evidence type="ECO:0000313" key="1">
    <source>
        <dbReference type="EMBL" id="AIX16776.1"/>
    </source>
</evidence>
<accession>A0A0E3ETD0</accession>
<dbReference type="Proteomes" id="UP000185318">
    <property type="component" value="Segment"/>
</dbReference>
<keyword evidence="4" id="KW-1185">Reference proteome</keyword>
<dbReference type="EMBL" id="KJ019059">
    <property type="protein sequence ID" value="AIX21869.1"/>
    <property type="molecule type" value="Genomic_DNA"/>
</dbReference>